<evidence type="ECO:0000313" key="2">
    <source>
        <dbReference type="EMBL" id="HJF71470.1"/>
    </source>
</evidence>
<dbReference type="InterPro" id="IPR036249">
    <property type="entry name" value="Thioredoxin-like_sf"/>
</dbReference>
<dbReference type="Gene3D" id="3.40.30.10">
    <property type="entry name" value="Glutaredoxin"/>
    <property type="match status" value="1"/>
</dbReference>
<dbReference type="EMBL" id="DYVS01000222">
    <property type="protein sequence ID" value="HJF71470.1"/>
    <property type="molecule type" value="Genomic_DNA"/>
</dbReference>
<dbReference type="PROSITE" id="PS51352">
    <property type="entry name" value="THIOREDOXIN_2"/>
    <property type="match status" value="1"/>
</dbReference>
<dbReference type="PANTHER" id="PTHR45663">
    <property type="entry name" value="GEO12009P1"/>
    <property type="match status" value="1"/>
</dbReference>
<reference evidence="2" key="2">
    <citation type="submission" date="2021-09" db="EMBL/GenBank/DDBJ databases">
        <authorList>
            <person name="Gilroy R."/>
        </authorList>
    </citation>
    <scope>NUCLEOTIDE SEQUENCE</scope>
    <source>
        <strain evidence="2">6966</strain>
    </source>
</reference>
<organism evidence="2 3">
    <name type="scientific">Butyricimonas virosa</name>
    <dbReference type="NCBI Taxonomy" id="544645"/>
    <lineage>
        <taxon>Bacteria</taxon>
        <taxon>Pseudomonadati</taxon>
        <taxon>Bacteroidota</taxon>
        <taxon>Bacteroidia</taxon>
        <taxon>Bacteroidales</taxon>
        <taxon>Odoribacteraceae</taxon>
        <taxon>Butyricimonas</taxon>
    </lineage>
</organism>
<dbReference type="PANTHER" id="PTHR45663:SF11">
    <property type="entry name" value="GEO12009P1"/>
    <property type="match status" value="1"/>
</dbReference>
<dbReference type="GO" id="GO:0015035">
    <property type="term" value="F:protein-disulfide reductase activity"/>
    <property type="evidence" value="ECO:0007669"/>
    <property type="project" value="TreeGrafter"/>
</dbReference>
<dbReference type="AlphaFoldDB" id="A0A921H808"/>
<sequence>MKSIKFIGVAILCAFHFISWGQGIAFQENNLEAALEKAKSENKLVFVDFMADWCEPCMQLANNVFTKPEVADYFNAHFICVRVDVDKEQSLAQQYRIQALPTMVFLNGQGKEQKRLIGGTEIHMMYWAKVLTGSEPSMENLWERHRKNKEDLNLVQRILQEMPIYSSALGSRADAEKWQLRVEKLFNEYWKKKPRTEMVNAEDLGIIMLYSQGWKEENESVEFVIKHFDEFVNFVPAHVLVSYLASYTDALVKSLARAGNLEYKQVLARLQGDLKPVFDAVQTRSLPVAELMTAKADALYALYGEKDQAKYVQLQRGLLERMGDLAGKEDYQNIAMDLLLKVNDKLTKESAQQVLIWLDKLISFPMEVSEKTIYISAMGDCYVALADKAKAKECYNQAYLLSLQSQDPQLQMYYQQKLSGVSEEE</sequence>
<reference evidence="2" key="1">
    <citation type="journal article" date="2021" name="PeerJ">
        <title>Extensive microbial diversity within the chicken gut microbiome revealed by metagenomics and culture.</title>
        <authorList>
            <person name="Gilroy R."/>
            <person name="Ravi A."/>
            <person name="Getino M."/>
            <person name="Pursley I."/>
            <person name="Horton D.L."/>
            <person name="Alikhan N.F."/>
            <person name="Baker D."/>
            <person name="Gharbi K."/>
            <person name="Hall N."/>
            <person name="Watson M."/>
            <person name="Adriaenssens E.M."/>
            <person name="Foster-Nyarko E."/>
            <person name="Jarju S."/>
            <person name="Secka A."/>
            <person name="Antonio M."/>
            <person name="Oren A."/>
            <person name="Chaudhuri R.R."/>
            <person name="La Ragione R."/>
            <person name="Hildebrand F."/>
            <person name="Pallen M.J."/>
        </authorList>
    </citation>
    <scope>NUCLEOTIDE SEQUENCE</scope>
    <source>
        <strain evidence="2">6966</strain>
    </source>
</reference>
<dbReference type="CDD" id="cd02947">
    <property type="entry name" value="TRX_family"/>
    <property type="match status" value="1"/>
</dbReference>
<dbReference type="GO" id="GO:0005737">
    <property type="term" value="C:cytoplasm"/>
    <property type="evidence" value="ECO:0007669"/>
    <property type="project" value="TreeGrafter"/>
</dbReference>
<protein>
    <submittedName>
        <fullName evidence="2">Thioredoxin family protein</fullName>
    </submittedName>
</protein>
<name>A0A921H808_9BACT</name>
<dbReference type="Pfam" id="PF13899">
    <property type="entry name" value="Thioredoxin_7"/>
    <property type="match status" value="1"/>
</dbReference>
<evidence type="ECO:0000259" key="1">
    <source>
        <dbReference type="PROSITE" id="PS51352"/>
    </source>
</evidence>
<comment type="caution">
    <text evidence="2">The sequence shown here is derived from an EMBL/GenBank/DDBJ whole genome shotgun (WGS) entry which is preliminary data.</text>
</comment>
<proteinExistence type="predicted"/>
<dbReference type="Proteomes" id="UP000742098">
    <property type="component" value="Unassembled WGS sequence"/>
</dbReference>
<dbReference type="SUPFAM" id="SSF52833">
    <property type="entry name" value="Thioredoxin-like"/>
    <property type="match status" value="1"/>
</dbReference>
<feature type="domain" description="Thioredoxin" evidence="1">
    <location>
        <begin position="17"/>
        <end position="147"/>
    </location>
</feature>
<dbReference type="InterPro" id="IPR013766">
    <property type="entry name" value="Thioredoxin_domain"/>
</dbReference>
<evidence type="ECO:0000313" key="3">
    <source>
        <dbReference type="Proteomes" id="UP000742098"/>
    </source>
</evidence>
<accession>A0A921H808</accession>
<gene>
    <name evidence="2" type="ORF">K8V05_12020</name>
</gene>